<reference evidence="4" key="1">
    <citation type="journal article" date="2021" name="PeerJ">
        <title>Extensive microbial diversity within the chicken gut microbiome revealed by metagenomics and culture.</title>
        <authorList>
            <person name="Gilroy R."/>
            <person name="Ravi A."/>
            <person name="Getino M."/>
            <person name="Pursley I."/>
            <person name="Horton D.L."/>
            <person name="Alikhan N.F."/>
            <person name="Baker D."/>
            <person name="Gharbi K."/>
            <person name="Hall N."/>
            <person name="Watson M."/>
            <person name="Adriaenssens E.M."/>
            <person name="Foster-Nyarko E."/>
            <person name="Jarju S."/>
            <person name="Secka A."/>
            <person name="Antonio M."/>
            <person name="Oren A."/>
            <person name="Chaudhuri R.R."/>
            <person name="La Ragione R."/>
            <person name="Hildebrand F."/>
            <person name="Pallen M.J."/>
        </authorList>
    </citation>
    <scope>NUCLEOTIDE SEQUENCE</scope>
    <source>
        <strain evidence="4">ChiHjej13B12-14962</strain>
    </source>
</reference>
<gene>
    <name evidence="4" type="ORF">K8V32_04425</name>
</gene>
<dbReference type="EMBL" id="DYXC01000058">
    <property type="protein sequence ID" value="HJF14035.1"/>
    <property type="molecule type" value="Genomic_DNA"/>
</dbReference>
<accession>A0A921FLK7</accession>
<dbReference type="Proteomes" id="UP000703315">
    <property type="component" value="Unassembled WGS sequence"/>
</dbReference>
<keyword evidence="3" id="KW-0732">Signal</keyword>
<reference evidence="4" key="2">
    <citation type="submission" date="2021-09" db="EMBL/GenBank/DDBJ databases">
        <authorList>
            <person name="Gilroy R."/>
        </authorList>
    </citation>
    <scope>NUCLEOTIDE SEQUENCE</scope>
    <source>
        <strain evidence="4">ChiHjej13B12-14962</strain>
    </source>
</reference>
<name>A0A921FLK7_9MICC</name>
<keyword evidence="2" id="KW-1133">Transmembrane helix</keyword>
<proteinExistence type="predicted"/>
<evidence type="ECO:0000313" key="4">
    <source>
        <dbReference type="EMBL" id="HJF14035.1"/>
    </source>
</evidence>
<feature type="region of interest" description="Disordered" evidence="1">
    <location>
        <begin position="261"/>
        <end position="292"/>
    </location>
</feature>
<feature type="compositionally biased region" description="Pro residues" evidence="1">
    <location>
        <begin position="164"/>
        <end position="184"/>
    </location>
</feature>
<feature type="region of interest" description="Disordered" evidence="1">
    <location>
        <begin position="117"/>
        <end position="242"/>
    </location>
</feature>
<evidence type="ECO:0000256" key="2">
    <source>
        <dbReference type="SAM" id="Phobius"/>
    </source>
</evidence>
<feature type="compositionally biased region" description="Low complexity" evidence="1">
    <location>
        <begin position="203"/>
        <end position="240"/>
    </location>
</feature>
<dbReference type="RefSeq" id="WP_303903478.1">
    <property type="nucleotide sequence ID" value="NZ_DYXC01000058.1"/>
</dbReference>
<protein>
    <submittedName>
        <fullName evidence="4">Uncharacterized protein</fullName>
    </submittedName>
</protein>
<evidence type="ECO:0000256" key="1">
    <source>
        <dbReference type="SAM" id="MobiDB-lite"/>
    </source>
</evidence>
<comment type="caution">
    <text evidence="4">The sequence shown here is derived from an EMBL/GenBank/DDBJ whole genome shotgun (WGS) entry which is preliminary data.</text>
</comment>
<feature type="compositionally biased region" description="Low complexity" evidence="1">
    <location>
        <begin position="141"/>
        <end position="163"/>
    </location>
</feature>
<evidence type="ECO:0000256" key="3">
    <source>
        <dbReference type="SAM" id="SignalP"/>
    </source>
</evidence>
<feature type="compositionally biased region" description="Low complexity" evidence="1">
    <location>
        <begin position="27"/>
        <end position="36"/>
    </location>
</feature>
<feature type="signal peptide" evidence="3">
    <location>
        <begin position="1"/>
        <end position="26"/>
    </location>
</feature>
<keyword evidence="2" id="KW-0472">Membrane</keyword>
<organism evidence="4 5">
    <name type="scientific">Enteractinococcus helveticum</name>
    <dbReference type="NCBI Taxonomy" id="1837282"/>
    <lineage>
        <taxon>Bacteria</taxon>
        <taxon>Bacillati</taxon>
        <taxon>Actinomycetota</taxon>
        <taxon>Actinomycetes</taxon>
        <taxon>Micrococcales</taxon>
        <taxon>Micrococcaceae</taxon>
    </lineage>
</organism>
<keyword evidence="2" id="KW-0812">Transmembrane</keyword>
<feature type="chain" id="PRO_5037794931" evidence="3">
    <location>
        <begin position="27"/>
        <end position="362"/>
    </location>
</feature>
<dbReference type="PRINTS" id="PR01217">
    <property type="entry name" value="PRICHEXTENSN"/>
</dbReference>
<feature type="region of interest" description="Disordered" evidence="1">
    <location>
        <begin position="27"/>
        <end position="46"/>
    </location>
</feature>
<feature type="transmembrane region" description="Helical" evidence="2">
    <location>
        <begin position="333"/>
        <end position="355"/>
    </location>
</feature>
<dbReference type="AlphaFoldDB" id="A0A921FLK7"/>
<evidence type="ECO:0000313" key="5">
    <source>
        <dbReference type="Proteomes" id="UP000703315"/>
    </source>
</evidence>
<sequence length="362" mass="37976">MKFPARVGVVLTAGLLACGAVPAAHAATTSPTAQPPSDQAQQETPASALKLSCQLGMDNNTATITFSPEVPFDELTVSVDGQAVAPQEIHGNSVVLETPESGGTATLELWENESLNGECDQTLPPTAVEPTPSEPPPSEPSNPSGTVDPTPTESDSPTQSTSPTPDPTPDPPTTAPPTTPPTTTPPTGATPTESPTPKPSSPSPSATSNDSPGPTTSTTRPESTPHRPAQRPQAPAQQQPEHIGPRIIRQFSNDPRHLLHQLIGNSGHTGSELVMPRPRNDDQGPPDLETLPPVSEDELEAIKARLSAPHRADQPSGSHVATADDQTSHQASMWLWLLSSLIVVSGLGGVTFWLLKRRQHPR</sequence>
<dbReference type="PROSITE" id="PS51257">
    <property type="entry name" value="PROKAR_LIPOPROTEIN"/>
    <property type="match status" value="1"/>
</dbReference>